<evidence type="ECO:0000313" key="3">
    <source>
        <dbReference type="EMBL" id="TGA98267.1"/>
    </source>
</evidence>
<accession>A0A4Z0GQA0</accession>
<protein>
    <recommendedName>
        <fullName evidence="5">DUF4367 domain-containing protein</fullName>
    </recommendedName>
</protein>
<feature type="compositionally biased region" description="Basic and acidic residues" evidence="1">
    <location>
        <begin position="1"/>
        <end position="13"/>
    </location>
</feature>
<name>A0A4Z0GQA0_9BACL</name>
<organism evidence="3 4">
    <name type="scientific">Sporolactobacillus shoreae</name>
    <dbReference type="NCBI Taxonomy" id="1465501"/>
    <lineage>
        <taxon>Bacteria</taxon>
        <taxon>Bacillati</taxon>
        <taxon>Bacillota</taxon>
        <taxon>Bacilli</taxon>
        <taxon>Bacillales</taxon>
        <taxon>Sporolactobacillaceae</taxon>
        <taxon>Sporolactobacillus</taxon>
    </lineage>
</organism>
<evidence type="ECO:0008006" key="5">
    <source>
        <dbReference type="Google" id="ProtNLM"/>
    </source>
</evidence>
<feature type="compositionally biased region" description="Polar residues" evidence="1">
    <location>
        <begin position="84"/>
        <end position="110"/>
    </location>
</feature>
<reference evidence="3 4" key="1">
    <citation type="journal article" date="2015" name="Int. J. Syst. Evol. Microbiol.">
        <title>Sporolactobacillus shoreae sp. nov. and Sporolactobacillus spathodeae sp. nov., two spore-forming lactic acid bacteria isolated from tree barks in Thailand.</title>
        <authorList>
            <person name="Thamacharoensuk T."/>
            <person name="Kitahara M."/>
            <person name="Ohkuma M."/>
            <person name="Thongchul N."/>
            <person name="Tanasupawat S."/>
        </authorList>
    </citation>
    <scope>NUCLEOTIDE SEQUENCE [LARGE SCALE GENOMIC DNA]</scope>
    <source>
        <strain evidence="3 4">BK92</strain>
    </source>
</reference>
<dbReference type="AlphaFoldDB" id="A0A4Z0GQA0"/>
<dbReference type="Proteomes" id="UP000298347">
    <property type="component" value="Unassembled WGS sequence"/>
</dbReference>
<proteinExistence type="predicted"/>
<feature type="transmembrane region" description="Helical" evidence="2">
    <location>
        <begin position="48"/>
        <end position="69"/>
    </location>
</feature>
<sequence>MSDLDQRLKDMPKFDISSQQKQEMHRSIMAYYDKRVKRSTRSNRLKKLSVVLGSLAALALLFIIITASLNQKVENRAVDAIKAPQNSQTSSVQENSGSTAQSQPDPILKTSLTLPNGKIVTQSAQWKGLTIQLNVSSISPDEAADPEMFKGVIGNHSTIISHEIVPTSAGEAILALNKRTKPAAAQSSEAAYEYWVIVHGSQYAYSIEVSFFGNPSIEKHQVEHLLGQWKVPKEGLK</sequence>
<feature type="region of interest" description="Disordered" evidence="1">
    <location>
        <begin position="83"/>
        <end position="110"/>
    </location>
</feature>
<dbReference type="EMBL" id="SRJD01000008">
    <property type="protein sequence ID" value="TGA98267.1"/>
    <property type="molecule type" value="Genomic_DNA"/>
</dbReference>
<evidence type="ECO:0000313" key="4">
    <source>
        <dbReference type="Proteomes" id="UP000298347"/>
    </source>
</evidence>
<evidence type="ECO:0000256" key="2">
    <source>
        <dbReference type="SAM" id="Phobius"/>
    </source>
</evidence>
<keyword evidence="2" id="KW-1133">Transmembrane helix</keyword>
<dbReference type="OrthoDB" id="9804984at2"/>
<dbReference type="RefSeq" id="WP_135348355.1">
    <property type="nucleotide sequence ID" value="NZ_SRJD01000008.1"/>
</dbReference>
<evidence type="ECO:0000256" key="1">
    <source>
        <dbReference type="SAM" id="MobiDB-lite"/>
    </source>
</evidence>
<gene>
    <name evidence="3" type="ORF">E4665_08440</name>
</gene>
<keyword evidence="4" id="KW-1185">Reference proteome</keyword>
<comment type="caution">
    <text evidence="3">The sequence shown here is derived from an EMBL/GenBank/DDBJ whole genome shotgun (WGS) entry which is preliminary data.</text>
</comment>
<keyword evidence="2" id="KW-0472">Membrane</keyword>
<keyword evidence="2" id="KW-0812">Transmembrane</keyword>
<feature type="region of interest" description="Disordered" evidence="1">
    <location>
        <begin position="1"/>
        <end position="20"/>
    </location>
</feature>